<dbReference type="PRINTS" id="PR01035">
    <property type="entry name" value="TCRTETA"/>
</dbReference>
<protein>
    <submittedName>
        <fullName evidence="6">Uncharacterized MFS-type transporter</fullName>
    </submittedName>
</protein>
<accession>A0A6J4P1K8</accession>
<evidence type="ECO:0000256" key="1">
    <source>
        <dbReference type="ARBA" id="ARBA00004141"/>
    </source>
</evidence>
<feature type="transmembrane region" description="Helical" evidence="5">
    <location>
        <begin position="302"/>
        <end position="321"/>
    </location>
</feature>
<keyword evidence="3 5" id="KW-1133">Transmembrane helix</keyword>
<reference evidence="6" key="1">
    <citation type="submission" date="2020-02" db="EMBL/GenBank/DDBJ databases">
        <authorList>
            <person name="Meier V. D."/>
        </authorList>
    </citation>
    <scope>NUCLEOTIDE SEQUENCE</scope>
    <source>
        <strain evidence="6">AVDCRST_MAG51</strain>
    </source>
</reference>
<dbReference type="InterPro" id="IPR001958">
    <property type="entry name" value="Tet-R_TetA/multi-R_MdtG-like"/>
</dbReference>
<gene>
    <name evidence="6" type="ORF">AVDCRST_MAG51-1030</name>
</gene>
<dbReference type="GO" id="GO:0005886">
    <property type="term" value="C:plasma membrane"/>
    <property type="evidence" value="ECO:0007669"/>
    <property type="project" value="TreeGrafter"/>
</dbReference>
<dbReference type="Pfam" id="PF06779">
    <property type="entry name" value="MFS_4"/>
    <property type="match status" value="1"/>
</dbReference>
<keyword evidence="2 5" id="KW-0812">Transmembrane</keyword>
<dbReference type="GO" id="GO:0022857">
    <property type="term" value="F:transmembrane transporter activity"/>
    <property type="evidence" value="ECO:0007669"/>
    <property type="project" value="InterPro"/>
</dbReference>
<dbReference type="InterPro" id="IPR010645">
    <property type="entry name" value="MFS_4"/>
</dbReference>
<evidence type="ECO:0000256" key="4">
    <source>
        <dbReference type="ARBA" id="ARBA00023136"/>
    </source>
</evidence>
<feature type="transmembrane region" description="Helical" evidence="5">
    <location>
        <begin position="54"/>
        <end position="73"/>
    </location>
</feature>
<feature type="transmembrane region" description="Helical" evidence="5">
    <location>
        <begin position="368"/>
        <end position="385"/>
    </location>
</feature>
<proteinExistence type="predicted"/>
<dbReference type="AlphaFoldDB" id="A0A6J4P1K8"/>
<dbReference type="PANTHER" id="PTHR23537">
    <property type="match status" value="1"/>
</dbReference>
<feature type="transmembrane region" description="Helical" evidence="5">
    <location>
        <begin position="85"/>
        <end position="105"/>
    </location>
</feature>
<feature type="transmembrane region" description="Helical" evidence="5">
    <location>
        <begin position="250"/>
        <end position="269"/>
    </location>
</feature>
<feature type="transmembrane region" description="Helical" evidence="5">
    <location>
        <begin position="111"/>
        <end position="132"/>
    </location>
</feature>
<feature type="transmembrane region" description="Helical" evidence="5">
    <location>
        <begin position="276"/>
        <end position="296"/>
    </location>
</feature>
<comment type="subcellular location">
    <subcellularLocation>
        <location evidence="1">Membrane</location>
        <topology evidence="1">Multi-pass membrane protein</topology>
    </subcellularLocation>
</comment>
<keyword evidence="4 5" id="KW-0472">Membrane</keyword>
<dbReference type="SUPFAM" id="SSF103473">
    <property type="entry name" value="MFS general substrate transporter"/>
    <property type="match status" value="1"/>
</dbReference>
<sequence length="402" mass="40925">MASRTPTPPTSPPAWAVGLAGLLSLAVAMGIGRFAFTPMLPLMVQAGQIDVAGGGWLAAANYAGYLVGALTVARTGWSATRLAAIGLLATAVLCAVMAIAGPVAWWALLRFLAGVASAWAFVATNLWCLAALARGGPNAWSSAFYAGVGLGIALAGLHCLLGASLGWAVGSLWLQLGGLALLMVLPVLFVLGRLPALPEVAASSLRAGAAPGSRGLIVSYALLGFGYILPATFLPVLAREVVQDARLFGLAWPVFGLMAAASTLVAAGLLRRASRLQVWSISHALMAAGVLLPSLWLAGWTVALSALLVGGTFIVATLAGVQEVRARAPGDATALVGRMTAAFAIGQIAGPVVSAVLLRIAPAQGLDLALQAGGLCLLASSVWLWRARSTPIIPIQESSHAR</sequence>
<evidence type="ECO:0000256" key="5">
    <source>
        <dbReference type="SAM" id="Phobius"/>
    </source>
</evidence>
<evidence type="ECO:0000256" key="3">
    <source>
        <dbReference type="ARBA" id="ARBA00022989"/>
    </source>
</evidence>
<feature type="transmembrane region" description="Helical" evidence="5">
    <location>
        <begin position="144"/>
        <end position="167"/>
    </location>
</feature>
<organism evidence="6">
    <name type="scientific">uncultured Ramlibacter sp</name>
    <dbReference type="NCBI Taxonomy" id="260755"/>
    <lineage>
        <taxon>Bacteria</taxon>
        <taxon>Pseudomonadati</taxon>
        <taxon>Pseudomonadota</taxon>
        <taxon>Betaproteobacteria</taxon>
        <taxon>Burkholderiales</taxon>
        <taxon>Comamonadaceae</taxon>
        <taxon>Ramlibacter</taxon>
        <taxon>environmental samples</taxon>
    </lineage>
</organism>
<name>A0A6J4P1K8_9BURK</name>
<evidence type="ECO:0000313" key="6">
    <source>
        <dbReference type="EMBL" id="CAA9402445.1"/>
    </source>
</evidence>
<feature type="transmembrane region" description="Helical" evidence="5">
    <location>
        <begin position="215"/>
        <end position="238"/>
    </location>
</feature>
<dbReference type="InterPro" id="IPR036259">
    <property type="entry name" value="MFS_trans_sf"/>
</dbReference>
<dbReference type="PANTHER" id="PTHR23537:SF1">
    <property type="entry name" value="SUGAR TRANSPORTER"/>
    <property type="match status" value="1"/>
</dbReference>
<feature type="transmembrane region" description="Helical" evidence="5">
    <location>
        <begin position="173"/>
        <end position="194"/>
    </location>
</feature>
<feature type="transmembrane region" description="Helical" evidence="5">
    <location>
        <begin position="341"/>
        <end position="362"/>
    </location>
</feature>
<dbReference type="EMBL" id="CADCUX010000234">
    <property type="protein sequence ID" value="CAA9402445.1"/>
    <property type="molecule type" value="Genomic_DNA"/>
</dbReference>
<dbReference type="Gene3D" id="1.20.1250.20">
    <property type="entry name" value="MFS general substrate transporter like domains"/>
    <property type="match status" value="1"/>
</dbReference>
<evidence type="ECO:0000256" key="2">
    <source>
        <dbReference type="ARBA" id="ARBA00022692"/>
    </source>
</evidence>